<keyword evidence="5" id="KW-0418">Kinase</keyword>
<dbReference type="EMBL" id="ML994022">
    <property type="protein sequence ID" value="KAF2200443.1"/>
    <property type="molecule type" value="Genomic_DNA"/>
</dbReference>
<dbReference type="PANTHER" id="PTHR43047:SF72">
    <property type="entry name" value="OSMOSENSING HISTIDINE PROTEIN KINASE SLN1"/>
    <property type="match status" value="1"/>
</dbReference>
<name>A0A9P4JPY3_9PLEO</name>
<evidence type="ECO:0000256" key="2">
    <source>
        <dbReference type="ARBA" id="ARBA00012438"/>
    </source>
</evidence>
<feature type="compositionally biased region" description="Polar residues" evidence="8">
    <location>
        <begin position="477"/>
        <end position="505"/>
    </location>
</feature>
<feature type="coiled-coil region" evidence="7">
    <location>
        <begin position="279"/>
        <end position="306"/>
    </location>
</feature>
<feature type="domain" description="Response regulatory" evidence="10">
    <location>
        <begin position="1327"/>
        <end position="1452"/>
    </location>
</feature>
<dbReference type="GO" id="GO:0009927">
    <property type="term" value="F:histidine phosphotransfer kinase activity"/>
    <property type="evidence" value="ECO:0007669"/>
    <property type="project" value="TreeGrafter"/>
</dbReference>
<dbReference type="Pfam" id="PF00512">
    <property type="entry name" value="HisKA"/>
    <property type="match status" value="1"/>
</dbReference>
<dbReference type="PROSITE" id="PS50109">
    <property type="entry name" value="HIS_KIN"/>
    <property type="match status" value="1"/>
</dbReference>
<dbReference type="EC" id="2.7.13.3" evidence="2"/>
<protein>
    <recommendedName>
        <fullName evidence="2">histidine kinase</fullName>
        <ecNumber evidence="2">2.7.13.3</ecNumber>
    </recommendedName>
</protein>
<dbReference type="GO" id="GO:0000155">
    <property type="term" value="F:phosphorelay sensor kinase activity"/>
    <property type="evidence" value="ECO:0007669"/>
    <property type="project" value="InterPro"/>
</dbReference>
<dbReference type="SMART" id="SM00448">
    <property type="entry name" value="REC"/>
    <property type="match status" value="1"/>
</dbReference>
<accession>A0A9P4JPY3</accession>
<dbReference type="Gene3D" id="3.30.565.10">
    <property type="entry name" value="Histidine kinase-like ATPase, C-terminal domain"/>
    <property type="match status" value="1"/>
</dbReference>
<feature type="domain" description="Histidine kinase" evidence="9">
    <location>
        <begin position="742"/>
        <end position="1035"/>
    </location>
</feature>
<dbReference type="SUPFAM" id="SSF55874">
    <property type="entry name" value="ATPase domain of HSP90 chaperone/DNA topoisomerase II/histidine kinase"/>
    <property type="match status" value="1"/>
</dbReference>
<dbReference type="Pfam" id="PF02518">
    <property type="entry name" value="HATPase_c"/>
    <property type="match status" value="1"/>
</dbReference>
<dbReference type="Gene3D" id="1.10.287.130">
    <property type="match status" value="1"/>
</dbReference>
<dbReference type="InterPro" id="IPR001789">
    <property type="entry name" value="Sig_transdc_resp-reg_receiver"/>
</dbReference>
<evidence type="ECO:0000256" key="6">
    <source>
        <dbReference type="PROSITE-ProRule" id="PRU00169"/>
    </source>
</evidence>
<dbReference type="PRINTS" id="PR00344">
    <property type="entry name" value="BCTRLSENSOR"/>
</dbReference>
<dbReference type="Pfam" id="PF00072">
    <property type="entry name" value="Response_reg"/>
    <property type="match status" value="1"/>
</dbReference>
<dbReference type="SMART" id="SM00387">
    <property type="entry name" value="HATPase_c"/>
    <property type="match status" value="1"/>
</dbReference>
<dbReference type="SMART" id="SM00388">
    <property type="entry name" value="HisKA"/>
    <property type="match status" value="1"/>
</dbReference>
<organism evidence="11 12">
    <name type="scientific">Delitschia confertaspora ATCC 74209</name>
    <dbReference type="NCBI Taxonomy" id="1513339"/>
    <lineage>
        <taxon>Eukaryota</taxon>
        <taxon>Fungi</taxon>
        <taxon>Dikarya</taxon>
        <taxon>Ascomycota</taxon>
        <taxon>Pezizomycotina</taxon>
        <taxon>Dothideomycetes</taxon>
        <taxon>Pleosporomycetidae</taxon>
        <taxon>Pleosporales</taxon>
        <taxon>Delitschiaceae</taxon>
        <taxon>Delitschia</taxon>
    </lineage>
</organism>
<dbReference type="CDD" id="cd00082">
    <property type="entry name" value="HisKA"/>
    <property type="match status" value="1"/>
</dbReference>
<evidence type="ECO:0000259" key="9">
    <source>
        <dbReference type="PROSITE" id="PS50109"/>
    </source>
</evidence>
<evidence type="ECO:0000313" key="12">
    <source>
        <dbReference type="Proteomes" id="UP000799536"/>
    </source>
</evidence>
<sequence>MTENECNPEPWAIDPDHGRVRGPGYLGDAFHSLRVRELFRYYQPPEEEDLGYVAPINTGNDFVKQSGLMASADPILAAFANLTTRQMDMRRCVVSMTGAGTSYIIAESTRSLSLAYPHTHEPGDALMLGGGMATSSVGGLCEHTCSLLPPPPDSGEPFLLEIPDLSKHPKFYNVGYVRNWPHARFYCGAPMRTRNGVTIGTVCVMDDRPRYDGLTERERMIMSNMADLFMQYLETKEGDRFRKKGQMMEMGLSRFIAEGFLPNEGQEISERRNGKLWSESILETRRQKEEERRKKVQEKRQTLQELEYVKMVMENRSGPLSHPASQLECSPCTPDSNDSRDLTTDQSEQLEDLQSSPAGTVFSPPEQDTCRDAEKPGEEVPVEAYVPIVHPLQPGLIEMVPADLVEERISLLKTVGTELSASGPQQKRGVVTSLEESLRSSSFSNDRPSRRSSGMITFPESRFESAASPLEEKGPETNASSSVSGTLGTQSESLPSTTVATTMTGKTRRSKYEETTSIEPIFRTMFARASTVIKNTIDCDVVFVDGDFEGFFEPELEGDPYASEDWGWSHVSSDNKAQSMVRATRPKQHRQKSGILGYATSKGASSARLDGPKRITDLGFDMSELNEQLLALLLKDSRTGKIFSFFDEYPGLEEHEDPEELECKTILQKFLPGCRSVIIVPLYDHNDQLSSVCFAWTCSDRKTFYGDEEGRFVTGVATSVMDEMARTHILSADKAKSEFISSISHELRSPLHGILASAEFLLDGHLIPDQRSFVETILSCGTTLLDTVNHVLDFQKLNFFKDEKTRRIEAPSTEELDTTNEEQSRTPKRSNSRSSRSSSSSEENLFDTKCVGTDFSTIVQEVTEGTVLGYEFKDLAKVFGQPENVKAAAFLTPTKVSNIQVVIDIEERDAGWVFLSSPAAIKRIVSNIVGNAIKYSNETGWIKITLSAKTIEPASNGAPRAKVSFIVSDSGKGMSREFLKTKLFTPFSQENPLANGAGLGLSIVRQLVEMLGGKIDVKSQLGKGTTIRVDMKLTQPIRGAATKLEPQSNMLLSRTAGKKALLIGFERFEFNQTPEQRGQTFLFDSITKYSRELLGMEVIFDPGVTDARDVQVIIVNEMSAATGLQGLPILKHCPVILMCNSTPRRSLLKDFQFDRDERLFTFMRKPCGPKKLMRAFQFCFDILEKGLPPLPLAIDQGTHLSLLEAASSPAVATHPSRAAASAGSFTSLGVAPLVSPELSTQCENQTVDIPLRAAPELQPQPTPDARSAVDSGYISTAPSPAASSVVLPSVEAPTSSERPVPAVIPTKISPATVPVPAIADAVPRQPKILCVEDNKINMMLLTTYMKKKKYPFKTAMDGAEAVERVKEEAFDGGFHCILMDLQMPIMSGIESTREIRSLEKEHPERFKPTFIIALTGLAASSDRRDAFDAGVDAFMVKPVSFKDLEKILDEHVRKGIMLQDGRAPEAETKRHGSIVSMESSRGKHIEIKRIVSSDSVEINAAVDGASEMEAVKGP</sequence>
<feature type="region of interest" description="Disordered" evidence="8">
    <location>
        <begin position="418"/>
        <end position="514"/>
    </location>
</feature>
<dbReference type="GO" id="GO:0005886">
    <property type="term" value="C:plasma membrane"/>
    <property type="evidence" value="ECO:0007669"/>
    <property type="project" value="TreeGrafter"/>
</dbReference>
<evidence type="ECO:0000256" key="4">
    <source>
        <dbReference type="ARBA" id="ARBA00022679"/>
    </source>
</evidence>
<feature type="modified residue" description="4-aspartylphosphate" evidence="6">
    <location>
        <position position="1380"/>
    </location>
</feature>
<dbReference type="CDD" id="cd00075">
    <property type="entry name" value="HATPase"/>
    <property type="match status" value="1"/>
</dbReference>
<evidence type="ECO:0000259" key="10">
    <source>
        <dbReference type="PROSITE" id="PS50110"/>
    </source>
</evidence>
<evidence type="ECO:0000256" key="8">
    <source>
        <dbReference type="SAM" id="MobiDB-lite"/>
    </source>
</evidence>
<dbReference type="InterPro" id="IPR036890">
    <property type="entry name" value="HATPase_C_sf"/>
</dbReference>
<dbReference type="InterPro" id="IPR003018">
    <property type="entry name" value="GAF"/>
</dbReference>
<comment type="caution">
    <text evidence="11">The sequence shown here is derived from an EMBL/GenBank/DDBJ whole genome shotgun (WGS) entry which is preliminary data.</text>
</comment>
<keyword evidence="7" id="KW-0175">Coiled coil</keyword>
<feature type="region of interest" description="Disordered" evidence="8">
    <location>
        <begin position="317"/>
        <end position="376"/>
    </location>
</feature>
<comment type="catalytic activity">
    <reaction evidence="1">
        <text>ATP + protein L-histidine = ADP + protein N-phospho-L-histidine.</text>
        <dbReference type="EC" id="2.7.13.3"/>
    </reaction>
</comment>
<evidence type="ECO:0000256" key="3">
    <source>
        <dbReference type="ARBA" id="ARBA00022553"/>
    </source>
</evidence>
<dbReference type="CDD" id="cd17546">
    <property type="entry name" value="REC_hyHK_CKI1_RcsC-like"/>
    <property type="match status" value="1"/>
</dbReference>
<reference evidence="11" key="1">
    <citation type="journal article" date="2020" name="Stud. Mycol.">
        <title>101 Dothideomycetes genomes: a test case for predicting lifestyles and emergence of pathogens.</title>
        <authorList>
            <person name="Haridas S."/>
            <person name="Albert R."/>
            <person name="Binder M."/>
            <person name="Bloem J."/>
            <person name="Labutti K."/>
            <person name="Salamov A."/>
            <person name="Andreopoulos B."/>
            <person name="Baker S."/>
            <person name="Barry K."/>
            <person name="Bills G."/>
            <person name="Bluhm B."/>
            <person name="Cannon C."/>
            <person name="Castanera R."/>
            <person name="Culley D."/>
            <person name="Daum C."/>
            <person name="Ezra D."/>
            <person name="Gonzalez J."/>
            <person name="Henrissat B."/>
            <person name="Kuo A."/>
            <person name="Liang C."/>
            <person name="Lipzen A."/>
            <person name="Lutzoni F."/>
            <person name="Magnuson J."/>
            <person name="Mondo S."/>
            <person name="Nolan M."/>
            <person name="Ohm R."/>
            <person name="Pangilinan J."/>
            <person name="Park H.-J."/>
            <person name="Ramirez L."/>
            <person name="Alfaro M."/>
            <person name="Sun H."/>
            <person name="Tritt A."/>
            <person name="Yoshinaga Y."/>
            <person name="Zwiers L.-H."/>
            <person name="Turgeon B."/>
            <person name="Goodwin S."/>
            <person name="Spatafora J."/>
            <person name="Crous P."/>
            <person name="Grigoriev I."/>
        </authorList>
    </citation>
    <scope>NUCLEOTIDE SEQUENCE</scope>
    <source>
        <strain evidence="11">ATCC 74209</strain>
    </source>
</reference>
<dbReference type="PANTHER" id="PTHR43047">
    <property type="entry name" value="TWO-COMPONENT HISTIDINE PROTEIN KINASE"/>
    <property type="match status" value="1"/>
</dbReference>
<dbReference type="SUPFAM" id="SSF47384">
    <property type="entry name" value="Homodimeric domain of signal transducing histidine kinase"/>
    <property type="match status" value="1"/>
</dbReference>
<keyword evidence="3 6" id="KW-0597">Phosphoprotein</keyword>
<dbReference type="Pfam" id="PF01590">
    <property type="entry name" value="GAF"/>
    <property type="match status" value="1"/>
</dbReference>
<dbReference type="SUPFAM" id="SSF52172">
    <property type="entry name" value="CheY-like"/>
    <property type="match status" value="1"/>
</dbReference>
<keyword evidence="4" id="KW-0808">Transferase</keyword>
<dbReference type="FunFam" id="1.10.287.130:FF:000023">
    <property type="entry name" value="Sensor histidine kinase/response regulator, putative"/>
    <property type="match status" value="1"/>
</dbReference>
<dbReference type="Gene3D" id="3.40.50.2300">
    <property type="match status" value="1"/>
</dbReference>
<keyword evidence="12" id="KW-1185">Reference proteome</keyword>
<gene>
    <name evidence="11" type="ORF">GQ43DRAFT_472710</name>
</gene>
<dbReference type="InterPro" id="IPR003594">
    <property type="entry name" value="HATPase_dom"/>
</dbReference>
<dbReference type="Proteomes" id="UP000799536">
    <property type="component" value="Unassembled WGS sequence"/>
</dbReference>
<dbReference type="SUPFAM" id="SSF55781">
    <property type="entry name" value="GAF domain-like"/>
    <property type="match status" value="1"/>
</dbReference>
<feature type="region of interest" description="Disordered" evidence="8">
    <location>
        <begin position="1253"/>
        <end position="1273"/>
    </location>
</feature>
<feature type="compositionally biased region" description="Low complexity" evidence="8">
    <location>
        <begin position="433"/>
        <end position="446"/>
    </location>
</feature>
<dbReference type="InterPro" id="IPR036097">
    <property type="entry name" value="HisK_dim/P_sf"/>
</dbReference>
<evidence type="ECO:0000256" key="5">
    <source>
        <dbReference type="ARBA" id="ARBA00022777"/>
    </source>
</evidence>
<feature type="compositionally biased region" description="Polar residues" evidence="8">
    <location>
        <begin position="344"/>
        <end position="358"/>
    </location>
</feature>
<dbReference type="OrthoDB" id="303614at2759"/>
<dbReference type="InterPro" id="IPR004358">
    <property type="entry name" value="Sig_transdc_His_kin-like_C"/>
</dbReference>
<feature type="region of interest" description="Disordered" evidence="8">
    <location>
        <begin position="810"/>
        <end position="845"/>
    </location>
</feature>
<feature type="compositionally biased region" description="Polar residues" evidence="8">
    <location>
        <begin position="323"/>
        <end position="336"/>
    </location>
</feature>
<evidence type="ECO:0000256" key="7">
    <source>
        <dbReference type="SAM" id="Coils"/>
    </source>
</evidence>
<evidence type="ECO:0000256" key="1">
    <source>
        <dbReference type="ARBA" id="ARBA00000085"/>
    </source>
</evidence>
<dbReference type="InterPro" id="IPR005467">
    <property type="entry name" value="His_kinase_dom"/>
</dbReference>
<evidence type="ECO:0000313" key="11">
    <source>
        <dbReference type="EMBL" id="KAF2200443.1"/>
    </source>
</evidence>
<dbReference type="PROSITE" id="PS50110">
    <property type="entry name" value="RESPONSE_REGULATORY"/>
    <property type="match status" value="1"/>
</dbReference>
<dbReference type="InterPro" id="IPR003661">
    <property type="entry name" value="HisK_dim/P_dom"/>
</dbReference>
<feature type="compositionally biased region" description="Low complexity" evidence="8">
    <location>
        <begin position="832"/>
        <end position="843"/>
    </location>
</feature>
<proteinExistence type="predicted"/>
<dbReference type="InterPro" id="IPR011006">
    <property type="entry name" value="CheY-like_superfamily"/>
</dbReference>